<accession>A0A6H2DP67</accession>
<evidence type="ECO:0000259" key="12">
    <source>
        <dbReference type="Pfam" id="PF03544"/>
    </source>
</evidence>
<evidence type="ECO:0000256" key="3">
    <source>
        <dbReference type="ARBA" id="ARBA00022448"/>
    </source>
</evidence>
<dbReference type="RefSeq" id="WP_168819658.1">
    <property type="nucleotide sequence ID" value="NZ_CP051217.1"/>
</dbReference>
<evidence type="ECO:0000256" key="7">
    <source>
        <dbReference type="ARBA" id="ARBA00022927"/>
    </source>
</evidence>
<evidence type="ECO:0000313" key="13">
    <source>
        <dbReference type="EMBL" id="QJB69551.1"/>
    </source>
</evidence>
<protein>
    <submittedName>
        <fullName evidence="13">TonB family protein</fullName>
    </submittedName>
</protein>
<evidence type="ECO:0000256" key="6">
    <source>
        <dbReference type="ARBA" id="ARBA00022692"/>
    </source>
</evidence>
<evidence type="ECO:0000256" key="4">
    <source>
        <dbReference type="ARBA" id="ARBA00022475"/>
    </source>
</evidence>
<dbReference type="NCBIfam" id="TIGR01352">
    <property type="entry name" value="tonB_Cterm"/>
    <property type="match status" value="1"/>
</dbReference>
<evidence type="ECO:0000256" key="5">
    <source>
        <dbReference type="ARBA" id="ARBA00022519"/>
    </source>
</evidence>
<dbReference type="Proteomes" id="UP000501600">
    <property type="component" value="Chromosome"/>
</dbReference>
<evidence type="ECO:0000256" key="8">
    <source>
        <dbReference type="ARBA" id="ARBA00022989"/>
    </source>
</evidence>
<dbReference type="KEGG" id="phao:HF685_09885"/>
<feature type="transmembrane region" description="Helical" evidence="11">
    <location>
        <begin position="12"/>
        <end position="31"/>
    </location>
</feature>
<dbReference type="EMBL" id="CP051217">
    <property type="protein sequence ID" value="QJB69551.1"/>
    <property type="molecule type" value="Genomic_DNA"/>
</dbReference>
<proteinExistence type="inferred from homology"/>
<gene>
    <name evidence="13" type="ORF">HF685_09885</name>
</gene>
<dbReference type="InterPro" id="IPR051045">
    <property type="entry name" value="TonB-dependent_transducer"/>
</dbReference>
<reference evidence="13 14" key="1">
    <citation type="submission" date="2020-04" db="EMBL/GenBank/DDBJ databases">
        <title>Genome sequence for Sphingorhabdus sp. strain M1.</title>
        <authorList>
            <person name="Park S.-J."/>
        </authorList>
    </citation>
    <scope>NUCLEOTIDE SEQUENCE [LARGE SCALE GENOMIC DNA]</scope>
    <source>
        <strain evidence="13 14">JK6</strain>
    </source>
</reference>
<comment type="subcellular location">
    <subcellularLocation>
        <location evidence="1">Cell inner membrane</location>
        <topology evidence="1">Single-pass membrane protein</topology>
        <orientation evidence="1">Periplasmic side</orientation>
    </subcellularLocation>
</comment>
<keyword evidence="4" id="KW-1003">Cell membrane</keyword>
<dbReference type="SUPFAM" id="SSF74653">
    <property type="entry name" value="TolA/TonB C-terminal domain"/>
    <property type="match status" value="1"/>
</dbReference>
<evidence type="ECO:0000256" key="1">
    <source>
        <dbReference type="ARBA" id="ARBA00004383"/>
    </source>
</evidence>
<feature type="domain" description="TonB C-terminal" evidence="12">
    <location>
        <begin position="168"/>
        <end position="231"/>
    </location>
</feature>
<evidence type="ECO:0000256" key="11">
    <source>
        <dbReference type="SAM" id="Phobius"/>
    </source>
</evidence>
<evidence type="ECO:0000313" key="14">
    <source>
        <dbReference type="Proteomes" id="UP000501600"/>
    </source>
</evidence>
<dbReference type="GO" id="GO:0098797">
    <property type="term" value="C:plasma membrane protein complex"/>
    <property type="evidence" value="ECO:0007669"/>
    <property type="project" value="TreeGrafter"/>
</dbReference>
<dbReference type="InterPro" id="IPR006260">
    <property type="entry name" value="TonB/TolA_C"/>
</dbReference>
<feature type="region of interest" description="Disordered" evidence="10">
    <location>
        <begin position="51"/>
        <end position="162"/>
    </location>
</feature>
<dbReference type="Pfam" id="PF03544">
    <property type="entry name" value="TonB_C"/>
    <property type="match status" value="1"/>
</dbReference>
<dbReference type="GO" id="GO:0055085">
    <property type="term" value="P:transmembrane transport"/>
    <property type="evidence" value="ECO:0007669"/>
    <property type="project" value="InterPro"/>
</dbReference>
<keyword evidence="9 11" id="KW-0472">Membrane</keyword>
<comment type="similarity">
    <text evidence="2">Belongs to the TonB family.</text>
</comment>
<keyword evidence="7" id="KW-0653">Protein transport</keyword>
<name>A0A6H2DP67_9SPHN</name>
<dbReference type="GO" id="GO:0031992">
    <property type="term" value="F:energy transducer activity"/>
    <property type="evidence" value="ECO:0007669"/>
    <property type="project" value="TreeGrafter"/>
</dbReference>
<dbReference type="InterPro" id="IPR037682">
    <property type="entry name" value="TonB_C"/>
</dbReference>
<dbReference type="Gene3D" id="3.30.1150.10">
    <property type="match status" value="1"/>
</dbReference>
<keyword evidence="3" id="KW-0813">Transport</keyword>
<keyword evidence="6 11" id="KW-0812">Transmembrane</keyword>
<evidence type="ECO:0000256" key="9">
    <source>
        <dbReference type="ARBA" id="ARBA00023136"/>
    </source>
</evidence>
<keyword evidence="8 11" id="KW-1133">Transmembrane helix</keyword>
<keyword evidence="5" id="KW-0997">Cell inner membrane</keyword>
<sequence length="248" mass="25691">MSYVNQNKGSQRIKSLVAVIVIHAVLGYALVSGTGVDISSAVSDGFKVIALSPEPPPEPVREPAPKKAEAKEAEGAASAENLKAKPTQIVAPKPKVKLKVKSPVRAAPKPGPGNDATAGASDRKGPGFGAGGAGDGTGSGRGGDGSGGGGMVSGPAHKSGAITRKDIPRAVWKSGVGGTVVARFMVEPDGRATACEIRQSSGYAELDNETCRLLTTRFRFEPARDAQGKGIRAAYGWRQDWWHGRRKN</sequence>
<dbReference type="GO" id="GO:0015031">
    <property type="term" value="P:protein transport"/>
    <property type="evidence" value="ECO:0007669"/>
    <property type="project" value="UniProtKB-KW"/>
</dbReference>
<feature type="compositionally biased region" description="Basic and acidic residues" evidence="10">
    <location>
        <begin position="59"/>
        <end position="74"/>
    </location>
</feature>
<feature type="compositionally biased region" description="Gly residues" evidence="10">
    <location>
        <begin position="126"/>
        <end position="152"/>
    </location>
</feature>
<dbReference type="PANTHER" id="PTHR33446:SF2">
    <property type="entry name" value="PROTEIN TONB"/>
    <property type="match status" value="1"/>
</dbReference>
<dbReference type="PANTHER" id="PTHR33446">
    <property type="entry name" value="PROTEIN TONB-RELATED"/>
    <property type="match status" value="1"/>
</dbReference>
<evidence type="ECO:0000256" key="2">
    <source>
        <dbReference type="ARBA" id="ARBA00006555"/>
    </source>
</evidence>
<dbReference type="AlphaFoldDB" id="A0A6H2DP67"/>
<evidence type="ECO:0000256" key="10">
    <source>
        <dbReference type="SAM" id="MobiDB-lite"/>
    </source>
</evidence>
<keyword evidence="14" id="KW-1185">Reference proteome</keyword>
<organism evidence="13 14">
    <name type="scientific">Parasphingorhabdus halotolerans</name>
    <dbReference type="NCBI Taxonomy" id="2725558"/>
    <lineage>
        <taxon>Bacteria</taxon>
        <taxon>Pseudomonadati</taxon>
        <taxon>Pseudomonadota</taxon>
        <taxon>Alphaproteobacteria</taxon>
        <taxon>Sphingomonadales</taxon>
        <taxon>Sphingomonadaceae</taxon>
        <taxon>Parasphingorhabdus</taxon>
    </lineage>
</organism>